<comment type="caution">
    <text evidence="7">The sequence shown here is derived from an EMBL/GenBank/DDBJ whole genome shotgun (WGS) entry which is preliminary data.</text>
</comment>
<gene>
    <name evidence="7" type="ORF">FNM00_10070</name>
</gene>
<dbReference type="SMART" id="SM01120">
    <property type="entry name" value="Dak2"/>
    <property type="match status" value="1"/>
</dbReference>
<sequence>MSTPFSPDQSPHVEALRGLALTSDVVGYSADPVFAWNRDRDPARRVVLASGGGAGHEPMHAGFLGRGGLDVAVPGEVFTSPHNGQIVAGVQQVARSGDEVLLIVKNYTGDVINFAIAAERLTADGCRVATVLVEDDLGSEGAAVGRRGTGATVVIEKILGAAADAGDGLEELQRLGEAVAERSRSLAVARASHTRPGGGAGFEVGDGLLEYGVGIHGETAAETIEDPGLEALVERMVNELLDALGEAEHGHLVMVNGLGGVSNLELAHISARVAEVMADRDAPVASLVSGTFISALDMRGFSITVTAVDDPGWIDHWLAPHATALPRPVAAGVVEPHQGATDESAGSRESSAWLDDLAEQFAALRDPLNALDQRTGDGDLGTNIAQGLSRAARRGGGDLGSELASMAGAFLDEVGGSSGPLFGLVLSEIARTAGDGAGPRDLGRGLRSGVEAVRRVGGAEPGDRTMVDALAPAAEREALDAEAVAAAVEGAESTRTMTARRGRASYLGERVLGTPDPGAVAAALLLRSIAERSGADLGDLDTAALLD</sequence>
<dbReference type="PANTHER" id="PTHR28629">
    <property type="entry name" value="TRIOKINASE/FMN CYCLASE"/>
    <property type="match status" value="1"/>
</dbReference>
<keyword evidence="2" id="KW-0547">Nucleotide-binding</keyword>
<dbReference type="RefSeq" id="WP_143913318.1">
    <property type="nucleotide sequence ID" value="NZ_VLNT01000007.1"/>
</dbReference>
<evidence type="ECO:0000256" key="1">
    <source>
        <dbReference type="ARBA" id="ARBA00022679"/>
    </source>
</evidence>
<evidence type="ECO:0000256" key="3">
    <source>
        <dbReference type="ARBA" id="ARBA00022777"/>
    </source>
</evidence>
<reference evidence="7 8" key="1">
    <citation type="submission" date="2019-07" db="EMBL/GenBank/DDBJ databases">
        <authorList>
            <person name="Zhao L.H."/>
        </authorList>
    </citation>
    <scope>NUCLEOTIDE SEQUENCE [LARGE SCALE GENOMIC DNA]</scope>
    <source>
        <strain evidence="7 8">Co35</strain>
    </source>
</reference>
<dbReference type="SUPFAM" id="SSF82549">
    <property type="entry name" value="DAK1/DegV-like"/>
    <property type="match status" value="1"/>
</dbReference>
<dbReference type="GO" id="GO:0005524">
    <property type="term" value="F:ATP binding"/>
    <property type="evidence" value="ECO:0007669"/>
    <property type="project" value="UniProtKB-KW"/>
</dbReference>
<dbReference type="GO" id="GO:0005829">
    <property type="term" value="C:cytosol"/>
    <property type="evidence" value="ECO:0007669"/>
    <property type="project" value="TreeGrafter"/>
</dbReference>
<evidence type="ECO:0000313" key="7">
    <source>
        <dbReference type="EMBL" id="TSD62720.1"/>
    </source>
</evidence>
<feature type="domain" description="DhaK" evidence="6">
    <location>
        <begin position="7"/>
        <end position="328"/>
    </location>
</feature>
<dbReference type="Proteomes" id="UP000316988">
    <property type="component" value="Unassembled WGS sequence"/>
</dbReference>
<dbReference type="GO" id="GO:0019563">
    <property type="term" value="P:glycerol catabolic process"/>
    <property type="evidence" value="ECO:0007669"/>
    <property type="project" value="TreeGrafter"/>
</dbReference>
<dbReference type="OrthoDB" id="9806345at2"/>
<dbReference type="InterPro" id="IPR036117">
    <property type="entry name" value="DhaL_dom_sf"/>
</dbReference>
<dbReference type="EMBL" id="VLNT01000007">
    <property type="protein sequence ID" value="TSD62720.1"/>
    <property type="molecule type" value="Genomic_DNA"/>
</dbReference>
<dbReference type="Pfam" id="PF02733">
    <property type="entry name" value="Dak1"/>
    <property type="match status" value="1"/>
</dbReference>
<dbReference type="PROSITE" id="PS51481">
    <property type="entry name" value="DHAK"/>
    <property type="match status" value="1"/>
</dbReference>
<name>A0A554S8N8_9ACTN</name>
<evidence type="ECO:0000256" key="2">
    <source>
        <dbReference type="ARBA" id="ARBA00022741"/>
    </source>
</evidence>
<dbReference type="AlphaFoldDB" id="A0A554S8N8"/>
<evidence type="ECO:0000259" key="6">
    <source>
        <dbReference type="PROSITE" id="PS51481"/>
    </source>
</evidence>
<protein>
    <submittedName>
        <fullName evidence="7">DAK2 domain-containing protein</fullName>
    </submittedName>
</protein>
<keyword evidence="1" id="KW-0808">Transferase</keyword>
<keyword evidence="4" id="KW-0067">ATP-binding</keyword>
<feature type="domain" description="DhaL" evidence="5">
    <location>
        <begin position="348"/>
        <end position="531"/>
    </location>
</feature>
<dbReference type="Pfam" id="PF02734">
    <property type="entry name" value="Dak2"/>
    <property type="match status" value="1"/>
</dbReference>
<organism evidence="7 8">
    <name type="scientific">Aeromicrobium piscarium</name>
    <dbReference type="NCBI Taxonomy" id="2590901"/>
    <lineage>
        <taxon>Bacteria</taxon>
        <taxon>Bacillati</taxon>
        <taxon>Actinomycetota</taxon>
        <taxon>Actinomycetes</taxon>
        <taxon>Propionibacteriales</taxon>
        <taxon>Nocardioidaceae</taxon>
        <taxon>Aeromicrobium</taxon>
    </lineage>
</organism>
<dbReference type="InterPro" id="IPR004007">
    <property type="entry name" value="DhaL_dom"/>
</dbReference>
<dbReference type="SUPFAM" id="SSF101473">
    <property type="entry name" value="DhaL-like"/>
    <property type="match status" value="1"/>
</dbReference>
<dbReference type="PANTHER" id="PTHR28629:SF4">
    <property type="entry name" value="TRIOKINASE_FMN CYCLASE"/>
    <property type="match status" value="1"/>
</dbReference>
<proteinExistence type="predicted"/>
<dbReference type="GO" id="GO:0004371">
    <property type="term" value="F:glycerone kinase activity"/>
    <property type="evidence" value="ECO:0007669"/>
    <property type="project" value="InterPro"/>
</dbReference>
<keyword evidence="8" id="KW-1185">Reference proteome</keyword>
<dbReference type="FunFam" id="1.25.40.340:FF:000002">
    <property type="entry name" value="Dihydroxyacetone kinase, L subunit"/>
    <property type="match status" value="1"/>
</dbReference>
<dbReference type="Gene3D" id="1.25.40.340">
    <property type="match status" value="1"/>
</dbReference>
<dbReference type="Gene3D" id="3.40.50.10440">
    <property type="entry name" value="Dihydroxyacetone kinase, domain 1"/>
    <property type="match status" value="1"/>
</dbReference>
<evidence type="ECO:0000256" key="4">
    <source>
        <dbReference type="ARBA" id="ARBA00022840"/>
    </source>
</evidence>
<keyword evidence="3" id="KW-0418">Kinase</keyword>
<dbReference type="InterPro" id="IPR050861">
    <property type="entry name" value="Dihydroxyacetone_Kinase"/>
</dbReference>
<accession>A0A554S8N8</accession>
<evidence type="ECO:0000259" key="5">
    <source>
        <dbReference type="PROSITE" id="PS51480"/>
    </source>
</evidence>
<dbReference type="InterPro" id="IPR004006">
    <property type="entry name" value="DhaK_dom"/>
</dbReference>
<dbReference type="FunFam" id="3.40.50.10440:FF:000001">
    <property type="entry name" value="Dihydroxyacetone kinase, DhaK subunit"/>
    <property type="match status" value="1"/>
</dbReference>
<evidence type="ECO:0000313" key="8">
    <source>
        <dbReference type="Proteomes" id="UP000316988"/>
    </source>
</evidence>
<dbReference type="PROSITE" id="PS51480">
    <property type="entry name" value="DHAL"/>
    <property type="match status" value="1"/>
</dbReference>
<dbReference type="Gene3D" id="3.30.1180.20">
    <property type="entry name" value="Dihydroxyacetone kinase, domain 2"/>
    <property type="match status" value="1"/>
</dbReference>